<dbReference type="EMBL" id="BPLQ01014137">
    <property type="protein sequence ID" value="GIY77522.1"/>
    <property type="molecule type" value="Genomic_DNA"/>
</dbReference>
<proteinExistence type="predicted"/>
<reference evidence="1 2" key="1">
    <citation type="submission" date="2021-06" db="EMBL/GenBank/DDBJ databases">
        <title>Caerostris darwini draft genome.</title>
        <authorList>
            <person name="Kono N."/>
            <person name="Arakawa K."/>
        </authorList>
    </citation>
    <scope>NUCLEOTIDE SEQUENCE [LARGE SCALE GENOMIC DNA]</scope>
</reference>
<dbReference type="Proteomes" id="UP001054837">
    <property type="component" value="Unassembled WGS sequence"/>
</dbReference>
<sequence length="103" mass="11974">MPEYPPLSVTQITLTSCQQKGYYESLFGKWHLLVDYLFNKPLPRDGERVFCSKDPAKEMIPHLIPKTLFANSHGREIFVVLSFYLPPQRRIYVLDVKTGLTLM</sequence>
<organism evidence="1 2">
    <name type="scientific">Caerostris darwini</name>
    <dbReference type="NCBI Taxonomy" id="1538125"/>
    <lineage>
        <taxon>Eukaryota</taxon>
        <taxon>Metazoa</taxon>
        <taxon>Ecdysozoa</taxon>
        <taxon>Arthropoda</taxon>
        <taxon>Chelicerata</taxon>
        <taxon>Arachnida</taxon>
        <taxon>Araneae</taxon>
        <taxon>Araneomorphae</taxon>
        <taxon>Entelegynae</taxon>
        <taxon>Araneoidea</taxon>
        <taxon>Araneidae</taxon>
        <taxon>Caerostris</taxon>
    </lineage>
</organism>
<dbReference type="AlphaFoldDB" id="A0AAV4W4C6"/>
<gene>
    <name evidence="1" type="ORF">CDAR_238481</name>
</gene>
<evidence type="ECO:0000313" key="2">
    <source>
        <dbReference type="Proteomes" id="UP001054837"/>
    </source>
</evidence>
<evidence type="ECO:0000313" key="1">
    <source>
        <dbReference type="EMBL" id="GIY77522.1"/>
    </source>
</evidence>
<keyword evidence="2" id="KW-1185">Reference proteome</keyword>
<protein>
    <submittedName>
        <fullName evidence="1">Uncharacterized protein</fullName>
    </submittedName>
</protein>
<name>A0AAV4W4C6_9ARAC</name>
<accession>A0AAV4W4C6</accession>
<comment type="caution">
    <text evidence="1">The sequence shown here is derived from an EMBL/GenBank/DDBJ whole genome shotgun (WGS) entry which is preliminary data.</text>
</comment>